<keyword evidence="1" id="KW-0121">Carboxypeptidase</keyword>
<proteinExistence type="predicted"/>
<protein>
    <submittedName>
        <fullName evidence="1">Carboxypeptidase-like regulatory domain-containing protein</fullName>
    </submittedName>
</protein>
<gene>
    <name evidence="1" type="ORF">FGF67_07860</name>
</gene>
<dbReference type="OrthoDB" id="1433475at2"/>
<reference evidence="1 2" key="1">
    <citation type="submission" date="2019-05" db="EMBL/GenBank/DDBJ databases">
        <title>Tamlana fucoidanivorans sp. nov., isolated from the surface of algae collected from Fujian province in China.</title>
        <authorList>
            <person name="Li J."/>
        </authorList>
    </citation>
    <scope>NUCLEOTIDE SEQUENCE [LARGE SCALE GENOMIC DNA]</scope>
    <source>
        <strain evidence="1 2">CW2-9</strain>
    </source>
</reference>
<dbReference type="AlphaFoldDB" id="A0A5C4SMF2"/>
<accession>A0A5C4SMF2</accession>
<dbReference type="InterPro" id="IPR008969">
    <property type="entry name" value="CarboxyPept-like_regulatory"/>
</dbReference>
<dbReference type="GO" id="GO:0004180">
    <property type="term" value="F:carboxypeptidase activity"/>
    <property type="evidence" value="ECO:0007669"/>
    <property type="project" value="UniProtKB-KW"/>
</dbReference>
<organism evidence="1 2">
    <name type="scientific">Allotamlana fucoidanivorans</name>
    <dbReference type="NCBI Taxonomy" id="2583814"/>
    <lineage>
        <taxon>Bacteria</taxon>
        <taxon>Pseudomonadati</taxon>
        <taxon>Bacteroidota</taxon>
        <taxon>Flavobacteriia</taxon>
        <taxon>Flavobacteriales</taxon>
        <taxon>Flavobacteriaceae</taxon>
        <taxon>Allotamlana</taxon>
    </lineage>
</organism>
<evidence type="ECO:0000313" key="1">
    <source>
        <dbReference type="EMBL" id="TNJ44553.1"/>
    </source>
</evidence>
<sequence length="492" mass="57507">MKKIYFFLIAITWHFSCFSQHITAQLIDKNNGRSIPYASIKTGVYKGVISNEEGYFTIYSENNNIKSVTISCLGYLNKTISIDDIIAFNYIIKLEEAVHKLNAVYLSNKPPNADSIIAKVKAHTPINYKSELNHYAIFRRTTDYIDFKSLEFEIEKASHIKKHQLEAANKSLNALSNKIKNSDIKEFADLKGELYVLDKDSSKLEVEKATKLLDHKNDFSMEEVQDKAQNLVLEYLDTTKTYKLKTGLFKIEDSLALNKGDFKDEHNKNEYKTASLNKKLRSFLKRAQYYDNSFLFKLLDFEYYNFKYQNMTYDNNELTYIIHFTPKKSKAKYTGKIYVNQNTYAITRLDYAFYKNRHGDKLNLKFLLGIKFNENMSEGTLLFKKDSNNMYHPKYLKRTNGSYFYVNRDVKFIENTHAKKKVNFSFKLEGDARNKEELLFISSNELTLDDFNSIKQDSIVTFSVLSTFDKTLWEKEETLEPSTEMKTFSTTD</sequence>
<dbReference type="RefSeq" id="WP_139696478.1">
    <property type="nucleotide sequence ID" value="NZ_CP074074.1"/>
</dbReference>
<dbReference type="EMBL" id="VDCS01000007">
    <property type="protein sequence ID" value="TNJ44553.1"/>
    <property type="molecule type" value="Genomic_DNA"/>
</dbReference>
<evidence type="ECO:0000313" key="2">
    <source>
        <dbReference type="Proteomes" id="UP000308713"/>
    </source>
</evidence>
<keyword evidence="2" id="KW-1185">Reference proteome</keyword>
<keyword evidence="1" id="KW-0645">Protease</keyword>
<comment type="caution">
    <text evidence="1">The sequence shown here is derived from an EMBL/GenBank/DDBJ whole genome shotgun (WGS) entry which is preliminary data.</text>
</comment>
<dbReference type="SUPFAM" id="SSF49464">
    <property type="entry name" value="Carboxypeptidase regulatory domain-like"/>
    <property type="match status" value="1"/>
</dbReference>
<dbReference type="Proteomes" id="UP000308713">
    <property type="component" value="Unassembled WGS sequence"/>
</dbReference>
<keyword evidence="1" id="KW-0378">Hydrolase</keyword>
<name>A0A5C4SMF2_9FLAO</name>